<evidence type="ECO:0000313" key="4">
    <source>
        <dbReference type="Proteomes" id="UP000219338"/>
    </source>
</evidence>
<gene>
    <name evidence="3" type="ORF">ARMOST_10015</name>
</gene>
<dbReference type="PROSITE" id="PS50011">
    <property type="entry name" value="PROTEIN_KINASE_DOM"/>
    <property type="match status" value="1"/>
</dbReference>
<dbReference type="GO" id="GO:0005524">
    <property type="term" value="F:ATP binding"/>
    <property type="evidence" value="ECO:0007669"/>
    <property type="project" value="InterPro"/>
</dbReference>
<reference evidence="4" key="1">
    <citation type="journal article" date="2017" name="Nat. Ecol. Evol.">
        <title>Genome expansion and lineage-specific genetic innovations in the forest pathogenic fungi Armillaria.</title>
        <authorList>
            <person name="Sipos G."/>
            <person name="Prasanna A.N."/>
            <person name="Walter M.C."/>
            <person name="O'Connor E."/>
            <person name="Balint B."/>
            <person name="Krizsan K."/>
            <person name="Kiss B."/>
            <person name="Hess J."/>
            <person name="Varga T."/>
            <person name="Slot J."/>
            <person name="Riley R."/>
            <person name="Boka B."/>
            <person name="Rigling D."/>
            <person name="Barry K."/>
            <person name="Lee J."/>
            <person name="Mihaltcheva S."/>
            <person name="LaButti K."/>
            <person name="Lipzen A."/>
            <person name="Waldron R."/>
            <person name="Moloney N.M."/>
            <person name="Sperisen C."/>
            <person name="Kredics L."/>
            <person name="Vagvoelgyi C."/>
            <person name="Patrignani A."/>
            <person name="Fitzpatrick D."/>
            <person name="Nagy I."/>
            <person name="Doyle S."/>
            <person name="Anderson J.B."/>
            <person name="Grigoriev I.V."/>
            <person name="Gueldener U."/>
            <person name="Muensterkoetter M."/>
            <person name="Nagy L.G."/>
        </authorList>
    </citation>
    <scope>NUCLEOTIDE SEQUENCE [LARGE SCALE GENOMIC DNA]</scope>
    <source>
        <strain evidence="4">C18/9</strain>
    </source>
</reference>
<dbReference type="OrthoDB" id="1262810at2759"/>
<dbReference type="SUPFAM" id="SSF54695">
    <property type="entry name" value="POZ domain"/>
    <property type="match status" value="1"/>
</dbReference>
<dbReference type="InterPro" id="IPR036890">
    <property type="entry name" value="HATPase_C_sf"/>
</dbReference>
<dbReference type="SMART" id="SM00225">
    <property type="entry name" value="BTB"/>
    <property type="match status" value="1"/>
</dbReference>
<organism evidence="3 4">
    <name type="scientific">Armillaria ostoyae</name>
    <name type="common">Armillaria root rot fungus</name>
    <dbReference type="NCBI Taxonomy" id="47428"/>
    <lineage>
        <taxon>Eukaryota</taxon>
        <taxon>Fungi</taxon>
        <taxon>Dikarya</taxon>
        <taxon>Basidiomycota</taxon>
        <taxon>Agaricomycotina</taxon>
        <taxon>Agaricomycetes</taxon>
        <taxon>Agaricomycetidae</taxon>
        <taxon>Agaricales</taxon>
        <taxon>Marasmiineae</taxon>
        <taxon>Physalacriaceae</taxon>
        <taxon>Armillaria</taxon>
    </lineage>
</organism>
<dbReference type="InterPro" id="IPR052972">
    <property type="entry name" value="Sacsin_chaperone_reg"/>
</dbReference>
<protein>
    <recommendedName>
        <fullName evidence="5">BTB domain-containing protein</fullName>
    </recommendedName>
</protein>
<dbReference type="InterPro" id="IPR011009">
    <property type="entry name" value="Kinase-like_dom_sf"/>
</dbReference>
<dbReference type="EMBL" id="FUEG01000007">
    <property type="protein sequence ID" value="SJL06673.1"/>
    <property type="molecule type" value="Genomic_DNA"/>
</dbReference>
<dbReference type="PANTHER" id="PTHR15600">
    <property type="entry name" value="SACSIN"/>
    <property type="match status" value="1"/>
</dbReference>
<dbReference type="InterPro" id="IPR000719">
    <property type="entry name" value="Prot_kinase_dom"/>
</dbReference>
<evidence type="ECO:0000313" key="3">
    <source>
        <dbReference type="EMBL" id="SJL06673.1"/>
    </source>
</evidence>
<evidence type="ECO:0008006" key="5">
    <source>
        <dbReference type="Google" id="ProtNLM"/>
    </source>
</evidence>
<name>A0A284RD40_ARMOS</name>
<dbReference type="NCBIfam" id="NF047352">
    <property type="entry name" value="P_loop_sacsin"/>
    <property type="match status" value="1"/>
</dbReference>
<proteinExistence type="predicted"/>
<sequence>MAQSFGEYARPTDTIAAILGTYPFSIGLFRELIQNSDDAKASKQIFVLDSRKHSTRTLFHDKLAGTQGPSLLAYNDALFTQEDWEALQTIHRSSKKTDNTKIGKYGIGFRSCYHITDHPQILSGTSLAILDPHHHFSDSGGTKINFVELGDSCADHLSCFDFFLPSSTPPTPFSGSVIRLPLRTPQSQSSISNKVVTSEEIRTLFRDFIEEELDVSLLFLKHVSRIEIHEIDEQGVQSFLASVSISKGASSQWTEDGSHITFIETINITSPSRNDAITWRILQSSFDETTSASLISYRLGRDVRPLLSKHKLVPSISLAVPLSIVTAEQTSGRLFTYLPLPIRTGFPCYVHGLFALTQSRQNLTNKTEIGIVRGSDDSVLIEWNQLLFEKYLPSAWAVLLPVLIEQDALKQIYRAWPAAQPIVETGDGTYWQDLLRNLLSAVASSGSVVWPLIPRNPKSNSWNTEVAPFQNLRSVIVAGSAIDVEALQALVDSGLNIIQPPEYIMKAEINHTALTPDIAHAGLLHHRFELEQLGASDSSASLSILEYLLSTKNLTLILDLPIIPLVNGKFATLQQDTPDVHILLEKADLNTFQEFDGSAIPLDKLSNSTRELLLSKGTDGYNLTPLTPEHVVNYLRLSPFGINFSTAEKPNETAILWLSKFWEWLGEWKEKEVLLPMVSPFHLLPSKNGSLEPVGGGMFSGESLEASVQAALQLLQINFLHPKLSAAARNVLKIVPGTLRIPDADIHSLLDCIQLPSGSGIDKQTATALLNFLVPAILDFCRTERLSDSQRHKFRSLPIFPTLIPSKGLIKPEKTSRFLGIPLKAPKMNTTKFVGSIPDGATVYGVMASTSSLLPLASDVVYLDGSDVDLAILSHIESENGVPLSEIDIVALALEHFGEQSKFLQHAFLERMVQQRDSLPPRLLKILQTTKFIPVLDGSLQSAEHVIDPTTPVMTLYTDSGDRVPRSIDDDAGFLLKQLRLLGVLRGALTAEIILERIQHISSIRDSNPKNAKGLSIRLVDLLFTSGFDCAQLEIPVDAKWLPTNKGMLNHEECLDRGLHRPELFDEVYPLVEETINVSHSLRLALGWDKPLSFATLSQQFGLVISARGTNGAYKKLRVIIKELSQRELSEEDLATLKGIIDGRAWIPINSRYIATTSHSVFFLPLPLAGFHEIPPALADRPEIRQFLFNMGCTERPTIDVLVAELDNLHKYPASPDKTQMALLILKALPLNLTEEERSKIFVPDVSGQLRPASEVYFNDLGDRAFIEAGDLILAHPQLNEQIAKRLHMSRLGLKFLHLKKPAVDMGEKLTTTIRNVLKQYTEQQTLSEFFANASDAGATEFKILVDDRHAPFERLLSPIMAPFQRCSSLIVYNNSMFTQADFEGICKTGVGGKEGETNTIGQFGLGALSMFHFTELAMIVSGDKVLFLDPSKTHLPFDDWASLLLPLQQMQRMYSDHLAALDGLFGFKLSSTTSYDGTLFRLPLRNASHLNDCSILRIGQTADYVRDYIVRPYWKQAQQSLLFTKMNSVSTYYRHRSGRIIGSWKVEVKADDSMTSDGNFSIRNRYLIGYASPKVEPVQERWMVVTTSLPVTSLPSEFNPLKEPHRLRSPIIVGLAARTTARSPSCHNLFSTLPLPMTSTLPCHLTASFILTPDRRHIRFDDYGNLESRYNRWILSTVAPPLYLTLLENLLVLVGRNDIWWPGNATQQDSVTRLLVDRFYADALPSSQRLVCPSHFNPSIRMRPSDAVILGNQPASVTRVLKVLRLPRYVSFPPIVCERCSGHIKTFNQEVLKDEIALRGFSLIGGFETGKLTTSDIQSLLDYLLEDSSISLMDLPLIPLANGSLVPLHPADYKKKYYIWKSVSRKHTLFNLGDLVDPDFDANRLTGTGYNVSELQASDVANLIRPFVTEANTCNTKNATDEAWIGKFWKKYPSLNMDPDVHAQGFPLIPTVRPGLYVSMNALKTLPDVVSIGIAEPDWLSDCLDKLGISVVRRNDERLPTSVRTVILAQPIINIDQIIKLFEHKTSPFKALDDEMLAKFTAWCRDKICQCSSECIPAARSLPIWPSPSRDGKQYLAAKEKRMAMVPYQFPHGVINPFMSSSCVEFFPGLRHLGQEPVNLDTLWTKLKLPKELGPENTSAYKRLVTALISDQSFTIREIPLPNSTRRLVPSNTLYARDPLFTAAFGSSEAHFMLAEFIDLEARLGPFGLKGTNNLDVDTFLICATSINDDVSGRDRDERARLVFKAYCEDLPLRIAANDDQSWRQLDNLRFIPRLSLRQKPMGIAEFSPYVKHLPPVISPNEMILPEYEPIAWTQRAIGKVRPAERVLLANPSLGKPTNSDVIQHLRVLALEVARDHTFDRHVLSDLEATYKWLDEHQDEVGEEMISLHQERLFLNVDDPKRDVWMWNSADDMFFNITENGEFKTVHKFLEPYKDLLYVSGVESINDPPRPEPVLSSVETQFSKLREGFNAMRLEGKLTDVVFVTEDDQRFAAHRSFLSPMSEYLRDLFCGEFTEAGPASADEPIEVGVEYPGSCLKTLLDFIYTGTAPDFDDIGLSVLLDILDLSQYWGFSELNEITQARIIGGSFINPVTFGDILHRATILDAKFLLDACEYYERENKDAIQRLRGEETLAGIEKAIGVGSLGYVSVNLYAPTTTVIAVKGIFGHNRATLEVSQRELHVILGHSHPNLVRVFWAEPIQTEYVTGGTIEALAESFGLLPEMEVAAVRDQLVLQGLDYLHSKSIVQLDIKGANLLISMKVASKLVNSDPPGR</sequence>
<evidence type="ECO:0000259" key="2">
    <source>
        <dbReference type="PROSITE" id="PS50097"/>
    </source>
</evidence>
<dbReference type="Pfam" id="PF00069">
    <property type="entry name" value="Pkinase"/>
    <property type="match status" value="1"/>
</dbReference>
<dbReference type="InterPro" id="IPR058210">
    <property type="entry name" value="SACS/Nov_dom"/>
</dbReference>
<dbReference type="GO" id="GO:0004672">
    <property type="term" value="F:protein kinase activity"/>
    <property type="evidence" value="ECO:0007669"/>
    <property type="project" value="InterPro"/>
</dbReference>
<evidence type="ECO:0000259" key="1">
    <source>
        <dbReference type="PROSITE" id="PS50011"/>
    </source>
</evidence>
<dbReference type="STRING" id="47428.A0A284RD40"/>
<dbReference type="GO" id="GO:0030544">
    <property type="term" value="F:Hsp70 protein binding"/>
    <property type="evidence" value="ECO:0007669"/>
    <property type="project" value="TreeGrafter"/>
</dbReference>
<dbReference type="Gene3D" id="3.30.710.10">
    <property type="entry name" value="Potassium Channel Kv1.1, Chain A"/>
    <property type="match status" value="1"/>
</dbReference>
<dbReference type="InterPro" id="IPR011333">
    <property type="entry name" value="SKP1/BTB/POZ_sf"/>
</dbReference>
<dbReference type="PANTHER" id="PTHR15600:SF42">
    <property type="entry name" value="SACSIN"/>
    <property type="match status" value="1"/>
</dbReference>
<dbReference type="Proteomes" id="UP000219338">
    <property type="component" value="Unassembled WGS sequence"/>
</dbReference>
<dbReference type="PROSITE" id="PS50097">
    <property type="entry name" value="BTB"/>
    <property type="match status" value="1"/>
</dbReference>
<dbReference type="OMA" id="MFHFTEL"/>
<keyword evidence="4" id="KW-1185">Reference proteome</keyword>
<feature type="domain" description="Protein kinase" evidence="1">
    <location>
        <begin position="2634"/>
        <end position="2773"/>
    </location>
</feature>
<dbReference type="Gene3D" id="1.10.510.10">
    <property type="entry name" value="Transferase(Phosphotransferase) domain 1"/>
    <property type="match status" value="1"/>
</dbReference>
<dbReference type="SUPFAM" id="SSF55874">
    <property type="entry name" value="ATPase domain of HSP90 chaperone/DNA topoisomerase II/histidine kinase"/>
    <property type="match status" value="2"/>
</dbReference>
<accession>A0A284RD40</accession>
<dbReference type="Pfam" id="PF00651">
    <property type="entry name" value="BTB"/>
    <property type="match status" value="1"/>
</dbReference>
<feature type="domain" description="BTB" evidence="2">
    <location>
        <begin position="2480"/>
        <end position="2547"/>
    </location>
</feature>
<dbReference type="Gene3D" id="3.30.565.10">
    <property type="entry name" value="Histidine kinase-like ATPase, C-terminal domain"/>
    <property type="match status" value="1"/>
</dbReference>
<dbReference type="SUPFAM" id="SSF56112">
    <property type="entry name" value="Protein kinase-like (PK-like)"/>
    <property type="match status" value="1"/>
</dbReference>
<dbReference type="Pfam" id="PF25794">
    <property type="entry name" value="SACS"/>
    <property type="match status" value="2"/>
</dbReference>
<dbReference type="InterPro" id="IPR000210">
    <property type="entry name" value="BTB/POZ_dom"/>
</dbReference>